<dbReference type="Gene3D" id="3.50.50.60">
    <property type="entry name" value="FAD/NAD(P)-binding domain"/>
    <property type="match status" value="1"/>
</dbReference>
<dbReference type="InterPro" id="IPR050281">
    <property type="entry name" value="Flavin_monoamine_oxidase"/>
</dbReference>
<dbReference type="PANTHER" id="PTHR10742:SF410">
    <property type="entry name" value="LYSINE-SPECIFIC HISTONE DEMETHYLASE 2"/>
    <property type="match status" value="1"/>
</dbReference>
<dbReference type="InterPro" id="IPR002937">
    <property type="entry name" value="Amino_oxidase"/>
</dbReference>
<protein>
    <recommendedName>
        <fullName evidence="2">Amine oxidase domain-containing protein</fullName>
    </recommendedName>
</protein>
<evidence type="ECO:0000313" key="4">
    <source>
        <dbReference type="Proteomes" id="UP000594262"/>
    </source>
</evidence>
<dbReference type="EnsemblMetazoa" id="CLYHEMT018210.1">
    <property type="protein sequence ID" value="CLYHEMP018210.1"/>
    <property type="gene ID" value="CLYHEMG018210"/>
</dbReference>
<keyword evidence="1" id="KW-0812">Transmembrane</keyword>
<accession>A0A7M5X6Y3</accession>
<dbReference type="AlphaFoldDB" id="A0A7M5X6Y3"/>
<evidence type="ECO:0000259" key="2">
    <source>
        <dbReference type="Pfam" id="PF01593"/>
    </source>
</evidence>
<dbReference type="Proteomes" id="UP000594262">
    <property type="component" value="Unplaced"/>
</dbReference>
<dbReference type="InterPro" id="IPR036188">
    <property type="entry name" value="FAD/NAD-bd_sf"/>
</dbReference>
<keyword evidence="1" id="KW-1133">Transmembrane helix</keyword>
<dbReference type="Pfam" id="PF01593">
    <property type="entry name" value="Amino_oxidase"/>
    <property type="match status" value="1"/>
</dbReference>
<keyword evidence="4" id="KW-1185">Reference proteome</keyword>
<name>A0A7M5X6Y3_9CNID</name>
<proteinExistence type="predicted"/>
<evidence type="ECO:0000313" key="3">
    <source>
        <dbReference type="EnsemblMetazoa" id="CLYHEMP018210.1"/>
    </source>
</evidence>
<feature type="transmembrane region" description="Helical" evidence="1">
    <location>
        <begin position="89"/>
        <end position="112"/>
    </location>
</feature>
<evidence type="ECO:0000256" key="1">
    <source>
        <dbReference type="SAM" id="Phobius"/>
    </source>
</evidence>
<dbReference type="Gene3D" id="3.90.660.10">
    <property type="match status" value="1"/>
</dbReference>
<dbReference type="PANTHER" id="PTHR10742">
    <property type="entry name" value="FLAVIN MONOAMINE OXIDASE"/>
    <property type="match status" value="1"/>
</dbReference>
<sequence length="114" mass="12921">MVRNDFINGPNFQGAYSYQAPGIREADYRALEHPLQQSIYFSGEAYNRWNYGSAPQAYMSGWNAAKNITNCMADASSCLGDTPLQASSAYHVAFNMYMTLMSFILTLILSFWRF</sequence>
<keyword evidence="1" id="KW-0472">Membrane</keyword>
<feature type="domain" description="Amine oxidase" evidence="2">
    <location>
        <begin position="3"/>
        <end position="68"/>
    </location>
</feature>
<reference evidence="3" key="1">
    <citation type="submission" date="2021-01" db="UniProtKB">
        <authorList>
            <consortium name="EnsemblMetazoa"/>
        </authorList>
    </citation>
    <scope>IDENTIFICATION</scope>
</reference>
<organism evidence="3 4">
    <name type="scientific">Clytia hemisphaerica</name>
    <dbReference type="NCBI Taxonomy" id="252671"/>
    <lineage>
        <taxon>Eukaryota</taxon>
        <taxon>Metazoa</taxon>
        <taxon>Cnidaria</taxon>
        <taxon>Hydrozoa</taxon>
        <taxon>Hydroidolina</taxon>
        <taxon>Leptothecata</taxon>
        <taxon>Obeliida</taxon>
        <taxon>Clytiidae</taxon>
        <taxon>Clytia</taxon>
    </lineage>
</organism>
<dbReference type="GO" id="GO:0016491">
    <property type="term" value="F:oxidoreductase activity"/>
    <property type="evidence" value="ECO:0007669"/>
    <property type="project" value="InterPro"/>
</dbReference>